<protein>
    <submittedName>
        <fullName evidence="1">Uncharacterized protein</fullName>
    </submittedName>
</protein>
<proteinExistence type="predicted"/>
<accession>A0ABU6B0U4</accession>
<evidence type="ECO:0000313" key="2">
    <source>
        <dbReference type="Proteomes" id="UP001348098"/>
    </source>
</evidence>
<keyword evidence="2" id="KW-1185">Reference proteome</keyword>
<dbReference type="Proteomes" id="UP001348098">
    <property type="component" value="Unassembled WGS sequence"/>
</dbReference>
<evidence type="ECO:0000313" key="1">
    <source>
        <dbReference type="EMBL" id="MEB3513098.1"/>
    </source>
</evidence>
<reference evidence="1 2" key="1">
    <citation type="submission" date="2023-12" db="EMBL/GenBank/DDBJ databases">
        <title>novel species in genus Nocarida.</title>
        <authorList>
            <person name="Li Z."/>
        </authorList>
    </citation>
    <scope>NUCLEOTIDE SEQUENCE [LARGE SCALE GENOMIC DNA]</scope>
    <source>
        <strain evidence="1 2">CDC186</strain>
    </source>
</reference>
<dbReference type="RefSeq" id="WP_195082274.1">
    <property type="nucleotide sequence ID" value="NZ_JAYESH010000010.1"/>
</dbReference>
<sequence length="69" mass="7254">MTVALLAAPIMLVAVARRGRRWWLIQLPLCVVVGVAAAPAAEWYVADEGFACSLPWPAGRVGLPAPAAD</sequence>
<organism evidence="1 2">
    <name type="scientific">Nocardia implantans</name>
    <dbReference type="NCBI Taxonomy" id="3108168"/>
    <lineage>
        <taxon>Bacteria</taxon>
        <taxon>Bacillati</taxon>
        <taxon>Actinomycetota</taxon>
        <taxon>Actinomycetes</taxon>
        <taxon>Mycobacteriales</taxon>
        <taxon>Nocardiaceae</taxon>
        <taxon>Nocardia</taxon>
    </lineage>
</organism>
<dbReference type="EMBL" id="JAYKYQ010000010">
    <property type="protein sequence ID" value="MEB3513098.1"/>
    <property type="molecule type" value="Genomic_DNA"/>
</dbReference>
<comment type="caution">
    <text evidence="1">The sequence shown here is derived from an EMBL/GenBank/DDBJ whole genome shotgun (WGS) entry which is preliminary data.</text>
</comment>
<name>A0ABU6B0U4_9NOCA</name>
<gene>
    <name evidence="1" type="ORF">U3653_23975</name>
</gene>